<comment type="caution">
    <text evidence="2">The sequence shown here is derived from an EMBL/GenBank/DDBJ whole genome shotgun (WGS) entry which is preliminary data.</text>
</comment>
<evidence type="ECO:0000256" key="1">
    <source>
        <dbReference type="SAM" id="MobiDB-lite"/>
    </source>
</evidence>
<sequence>MAAEAKVQQELRLLEEAGCLDLVRPGAAADACPVRKAASSVAAAVMACSPPRHVTGLKKVSPLGKGKARPFGGRARGRGEVRIPRLLRQAPITHLELVSPASSPEGLLLDYEDDDSQWQDLEEEVQEGESEDGSWGGLWG</sequence>
<feature type="region of interest" description="Disordered" evidence="1">
    <location>
        <begin position="105"/>
        <end position="140"/>
    </location>
</feature>
<feature type="region of interest" description="Disordered" evidence="1">
    <location>
        <begin position="56"/>
        <end position="76"/>
    </location>
</feature>
<dbReference type="EMBL" id="JANPWB010000011">
    <property type="protein sequence ID" value="KAJ1128486.1"/>
    <property type="molecule type" value="Genomic_DNA"/>
</dbReference>
<dbReference type="AlphaFoldDB" id="A0AAV7PMA9"/>
<feature type="compositionally biased region" description="Acidic residues" evidence="1">
    <location>
        <begin position="110"/>
        <end position="132"/>
    </location>
</feature>
<accession>A0AAV7PMA9</accession>
<reference evidence="2" key="1">
    <citation type="journal article" date="2022" name="bioRxiv">
        <title>Sequencing and chromosome-scale assembly of the giantPleurodeles waltlgenome.</title>
        <authorList>
            <person name="Brown T."/>
            <person name="Elewa A."/>
            <person name="Iarovenko S."/>
            <person name="Subramanian E."/>
            <person name="Araus A.J."/>
            <person name="Petzold A."/>
            <person name="Susuki M."/>
            <person name="Suzuki K.-i.T."/>
            <person name="Hayashi T."/>
            <person name="Toyoda A."/>
            <person name="Oliveira C."/>
            <person name="Osipova E."/>
            <person name="Leigh N.D."/>
            <person name="Simon A."/>
            <person name="Yun M.H."/>
        </authorList>
    </citation>
    <scope>NUCLEOTIDE SEQUENCE</scope>
    <source>
        <strain evidence="2">20211129_DDA</strain>
        <tissue evidence="2">Liver</tissue>
    </source>
</reference>
<evidence type="ECO:0000313" key="2">
    <source>
        <dbReference type="EMBL" id="KAJ1128486.1"/>
    </source>
</evidence>
<keyword evidence="3" id="KW-1185">Reference proteome</keyword>
<dbReference type="Proteomes" id="UP001066276">
    <property type="component" value="Chromosome 7"/>
</dbReference>
<name>A0AAV7PMA9_PLEWA</name>
<organism evidence="2 3">
    <name type="scientific">Pleurodeles waltl</name>
    <name type="common">Iberian ribbed newt</name>
    <dbReference type="NCBI Taxonomy" id="8319"/>
    <lineage>
        <taxon>Eukaryota</taxon>
        <taxon>Metazoa</taxon>
        <taxon>Chordata</taxon>
        <taxon>Craniata</taxon>
        <taxon>Vertebrata</taxon>
        <taxon>Euteleostomi</taxon>
        <taxon>Amphibia</taxon>
        <taxon>Batrachia</taxon>
        <taxon>Caudata</taxon>
        <taxon>Salamandroidea</taxon>
        <taxon>Salamandridae</taxon>
        <taxon>Pleurodelinae</taxon>
        <taxon>Pleurodeles</taxon>
    </lineage>
</organism>
<evidence type="ECO:0000313" key="3">
    <source>
        <dbReference type="Proteomes" id="UP001066276"/>
    </source>
</evidence>
<protein>
    <submittedName>
        <fullName evidence="2">Uncharacterized protein</fullName>
    </submittedName>
</protein>
<proteinExistence type="predicted"/>
<gene>
    <name evidence="2" type="ORF">NDU88_006864</name>
</gene>